<keyword evidence="1" id="KW-0812">Transmembrane</keyword>
<evidence type="ECO:0000256" key="1">
    <source>
        <dbReference type="SAM" id="Phobius"/>
    </source>
</evidence>
<reference evidence="2 3" key="1">
    <citation type="submission" date="2016-10" db="EMBL/GenBank/DDBJ databases">
        <authorList>
            <person name="Cai Z."/>
        </authorList>
    </citation>
    <scope>NUCLEOTIDE SEQUENCE [LARGE SCALE GENOMIC DNA]</scope>
</reference>
<feature type="transmembrane region" description="Helical" evidence="1">
    <location>
        <begin position="63"/>
        <end position="82"/>
    </location>
</feature>
<evidence type="ECO:0000313" key="2">
    <source>
        <dbReference type="EMBL" id="SZX67246.1"/>
    </source>
</evidence>
<keyword evidence="3" id="KW-1185">Reference proteome</keyword>
<feature type="transmembrane region" description="Helical" evidence="1">
    <location>
        <begin position="232"/>
        <end position="255"/>
    </location>
</feature>
<dbReference type="Proteomes" id="UP000256970">
    <property type="component" value="Unassembled WGS sequence"/>
</dbReference>
<proteinExistence type="predicted"/>
<gene>
    <name evidence="2" type="ORF">BQ4739_LOCUS7661</name>
</gene>
<protein>
    <submittedName>
        <fullName evidence="2">Uncharacterized protein</fullName>
    </submittedName>
</protein>
<sequence length="321" mass="35738">MQREAKISWGLRISPVELEREYLQNDLRFWQGADTVGLCFWIICNAVQFRVFNKVELSSCNWLFHWHTLPLMLLAALELVALARAQQWYRRHRLSVMIALRLSRTASQLLAYWILQPSDLFKLSGGKETAGVAGFAAALLVLTPLTQMQQALSCLLPFLVMLPVQLAAAALYFTIYLPKQLCTLQLIPALPELAHSWCDALAAAMDQCMLLLAMLPGASGMASGCGSSRVEALLLILLFFVLLLVLFIPVAFAFMRELDHKLQYLREQQQCKVVCAWDAWGLIEGAPPRLFVAAVVLLVPWQLALAGAALAMRVLPLGDCA</sequence>
<name>A0A383VS80_TETOB</name>
<organism evidence="2 3">
    <name type="scientific">Tetradesmus obliquus</name>
    <name type="common">Green alga</name>
    <name type="synonym">Acutodesmus obliquus</name>
    <dbReference type="NCBI Taxonomy" id="3088"/>
    <lineage>
        <taxon>Eukaryota</taxon>
        <taxon>Viridiplantae</taxon>
        <taxon>Chlorophyta</taxon>
        <taxon>core chlorophytes</taxon>
        <taxon>Chlorophyceae</taxon>
        <taxon>CS clade</taxon>
        <taxon>Sphaeropleales</taxon>
        <taxon>Scenedesmaceae</taxon>
        <taxon>Tetradesmus</taxon>
    </lineage>
</organism>
<feature type="transmembrane region" description="Helical" evidence="1">
    <location>
        <begin position="155"/>
        <end position="177"/>
    </location>
</feature>
<dbReference type="EMBL" id="FNXT01000781">
    <property type="protein sequence ID" value="SZX67246.1"/>
    <property type="molecule type" value="Genomic_DNA"/>
</dbReference>
<feature type="transmembrane region" description="Helical" evidence="1">
    <location>
        <begin position="29"/>
        <end position="51"/>
    </location>
</feature>
<keyword evidence="1" id="KW-0472">Membrane</keyword>
<accession>A0A383VS80</accession>
<feature type="transmembrane region" description="Helical" evidence="1">
    <location>
        <begin position="290"/>
        <end position="315"/>
    </location>
</feature>
<evidence type="ECO:0000313" key="3">
    <source>
        <dbReference type="Proteomes" id="UP000256970"/>
    </source>
</evidence>
<keyword evidence="1" id="KW-1133">Transmembrane helix</keyword>
<dbReference type="AlphaFoldDB" id="A0A383VS80"/>